<protein>
    <recommendedName>
        <fullName evidence="4">Zinc finger CHC2-type domain-containing protein</fullName>
    </recommendedName>
</protein>
<evidence type="ECO:0000256" key="2">
    <source>
        <dbReference type="ARBA" id="ARBA00022771"/>
    </source>
</evidence>
<sequence>MNVFDAVKQSVTTRQAAEMYGLRIRRNNMASCPFHNDRTPSMKVDKRFHCFGCGADGDVIDFVSRLYGISSLKAAQKTASDFGISYDSKPVKTKPKKAVCKKSDVQIYAEAEQRCFKVLSDYYHLLKKREKDYAPNMEDEIWHPLFVEALQKKSHLEYLLDILVFGEIEEKALLVMEYGKEVASLEQRISEFICREAKTGIGNSQ</sequence>
<keyword evidence="6" id="KW-1185">Reference proteome</keyword>
<dbReference type="Gene3D" id="3.90.580.10">
    <property type="entry name" value="Zinc finger, CHC2-type domain"/>
    <property type="match status" value="1"/>
</dbReference>
<evidence type="ECO:0000259" key="4">
    <source>
        <dbReference type="SMART" id="SM00400"/>
    </source>
</evidence>
<dbReference type="EMBL" id="AP027742">
    <property type="protein sequence ID" value="BDZ76875.1"/>
    <property type="molecule type" value="Genomic_DNA"/>
</dbReference>
<dbReference type="InterPro" id="IPR050219">
    <property type="entry name" value="DnaG_primase"/>
</dbReference>
<dbReference type="SUPFAM" id="SSF57783">
    <property type="entry name" value="Zinc beta-ribbon"/>
    <property type="match status" value="1"/>
</dbReference>
<dbReference type="PANTHER" id="PTHR30313:SF2">
    <property type="entry name" value="DNA PRIMASE"/>
    <property type="match status" value="1"/>
</dbReference>
<organism evidence="5 6">
    <name type="scientific">Claveliimonas bilis</name>
    <dbReference type="NCBI Taxonomy" id="3028070"/>
    <lineage>
        <taxon>Bacteria</taxon>
        <taxon>Bacillati</taxon>
        <taxon>Bacillota</taxon>
        <taxon>Clostridia</taxon>
        <taxon>Lachnospirales</taxon>
        <taxon>Lachnospiraceae</taxon>
        <taxon>Claveliimonas</taxon>
    </lineage>
</organism>
<evidence type="ECO:0000256" key="3">
    <source>
        <dbReference type="ARBA" id="ARBA00022833"/>
    </source>
</evidence>
<dbReference type="PANTHER" id="PTHR30313">
    <property type="entry name" value="DNA PRIMASE"/>
    <property type="match status" value="1"/>
</dbReference>
<evidence type="ECO:0000256" key="1">
    <source>
        <dbReference type="ARBA" id="ARBA00022723"/>
    </source>
</evidence>
<keyword evidence="3" id="KW-0862">Zinc</keyword>
<evidence type="ECO:0000313" key="5">
    <source>
        <dbReference type="EMBL" id="BDZ76875.1"/>
    </source>
</evidence>
<keyword evidence="1" id="KW-0479">Metal-binding</keyword>
<name>A0ABN6YV81_9FIRM</name>
<dbReference type="Pfam" id="PF01807">
    <property type="entry name" value="Zn_ribbon_DnaG"/>
    <property type="match status" value="1"/>
</dbReference>
<evidence type="ECO:0000313" key="6">
    <source>
        <dbReference type="Proteomes" id="UP001305815"/>
    </source>
</evidence>
<dbReference type="Proteomes" id="UP001305815">
    <property type="component" value="Chromosome"/>
</dbReference>
<proteinExistence type="predicted"/>
<accession>A0ABN6YV81</accession>
<keyword evidence="2" id="KW-0863">Zinc-finger</keyword>
<dbReference type="RefSeq" id="WP_316266486.1">
    <property type="nucleotide sequence ID" value="NZ_AP027742.1"/>
</dbReference>
<feature type="domain" description="Zinc finger CHC2-type" evidence="4">
    <location>
        <begin position="28"/>
        <end position="79"/>
    </location>
</feature>
<gene>
    <name evidence="5" type="ORF">Lac1_10580</name>
</gene>
<dbReference type="InterPro" id="IPR002694">
    <property type="entry name" value="Znf_CHC2"/>
</dbReference>
<dbReference type="InterPro" id="IPR036977">
    <property type="entry name" value="DNA_primase_Znf_CHC2"/>
</dbReference>
<dbReference type="SMART" id="SM00400">
    <property type="entry name" value="ZnF_CHCC"/>
    <property type="match status" value="1"/>
</dbReference>
<reference evidence="6" key="1">
    <citation type="journal article" date="2023" name="Int. J. Syst. Evol. Microbiol.">
        <title>Claveliimonas bilis gen. nov., sp. nov., deoxycholic acid-producing bacteria isolated from human faeces, and reclassification of Sellimonas monacensis Zenner et al. 2021 as Claveliimonas monacensis comb. nov.</title>
        <authorList>
            <person name="Hisatomi A."/>
            <person name="Kastawa N.W.E.P.G."/>
            <person name="Song I."/>
            <person name="Ohkuma M."/>
            <person name="Fukiya S."/>
            <person name="Sakamoto M."/>
        </authorList>
    </citation>
    <scope>NUCLEOTIDE SEQUENCE [LARGE SCALE GENOMIC DNA]</scope>
    <source>
        <strain evidence="6">12BBH14</strain>
    </source>
</reference>